<dbReference type="Gene3D" id="3.30.70.100">
    <property type="match status" value="1"/>
</dbReference>
<dbReference type="AlphaFoldDB" id="A0A369KA22"/>
<reference evidence="1" key="1">
    <citation type="submission" date="2018-04" db="EMBL/GenBank/DDBJ databases">
        <title>Whole genome sequencing of Hypsizygus marmoreus.</title>
        <authorList>
            <person name="Choi I.-G."/>
            <person name="Min B."/>
            <person name="Kim J.-G."/>
            <person name="Kim S."/>
            <person name="Oh Y.-L."/>
            <person name="Kong W.-S."/>
            <person name="Park H."/>
            <person name="Jeong J."/>
            <person name="Song E.-S."/>
        </authorList>
    </citation>
    <scope>NUCLEOTIDE SEQUENCE [LARGE SCALE GENOMIC DNA]</scope>
    <source>
        <strain evidence="1">51987-8</strain>
    </source>
</reference>
<comment type="caution">
    <text evidence="1">The sequence shown here is derived from an EMBL/GenBank/DDBJ whole genome shotgun (WGS) entry which is preliminary data.</text>
</comment>
<dbReference type="STRING" id="39966.A0A369KA22"/>
<organism evidence="1 2">
    <name type="scientific">Hypsizygus marmoreus</name>
    <name type="common">White beech mushroom</name>
    <name type="synonym">Agaricus marmoreus</name>
    <dbReference type="NCBI Taxonomy" id="39966"/>
    <lineage>
        <taxon>Eukaryota</taxon>
        <taxon>Fungi</taxon>
        <taxon>Dikarya</taxon>
        <taxon>Basidiomycota</taxon>
        <taxon>Agaricomycotina</taxon>
        <taxon>Agaricomycetes</taxon>
        <taxon>Agaricomycetidae</taxon>
        <taxon>Agaricales</taxon>
        <taxon>Tricholomatineae</taxon>
        <taxon>Lyophyllaceae</taxon>
        <taxon>Hypsizygus</taxon>
    </lineage>
</organism>
<sequence length="234" mass="26427">MPASDDGLLFVYADLGPKVKEVDFNDWYDNEHAPARLTVPGFSTAGRYKAVDTQPPSWLALYDITSPEVIQSDAYKALSAQASSTEKEIISCLSTLSRRVYTRFATFESPTLSTDSFPSKFVLVVGFEPTRDREEEMNAWYANEHLELLSKVPGFLRARRYRLVSSVELAGNPDEKAKAPVPFPYLTLYEWETDAYATTPEFKDAISTPWSVKVMGELVRSELRLFALHKSFSK</sequence>
<dbReference type="InParanoid" id="A0A369KA22"/>
<dbReference type="OrthoDB" id="2851338at2759"/>
<evidence type="ECO:0000313" key="2">
    <source>
        <dbReference type="Proteomes" id="UP000076154"/>
    </source>
</evidence>
<gene>
    <name evidence="1" type="ORF">Hypma_005732</name>
</gene>
<evidence type="ECO:0008006" key="3">
    <source>
        <dbReference type="Google" id="ProtNLM"/>
    </source>
</evidence>
<protein>
    <recommendedName>
        <fullName evidence="3">EthD domain-containing protein</fullName>
    </recommendedName>
</protein>
<evidence type="ECO:0000313" key="1">
    <source>
        <dbReference type="EMBL" id="RDB30768.1"/>
    </source>
</evidence>
<dbReference type="SUPFAM" id="SSF54909">
    <property type="entry name" value="Dimeric alpha+beta barrel"/>
    <property type="match status" value="1"/>
</dbReference>
<accession>A0A369KA22</accession>
<name>A0A369KA22_HYPMA</name>
<dbReference type="EMBL" id="LUEZ02000004">
    <property type="protein sequence ID" value="RDB30768.1"/>
    <property type="molecule type" value="Genomic_DNA"/>
</dbReference>
<proteinExistence type="predicted"/>
<keyword evidence="2" id="KW-1185">Reference proteome</keyword>
<dbReference type="InterPro" id="IPR011008">
    <property type="entry name" value="Dimeric_a/b-barrel"/>
</dbReference>
<dbReference type="Proteomes" id="UP000076154">
    <property type="component" value="Unassembled WGS sequence"/>
</dbReference>